<dbReference type="SUPFAM" id="SSF52540">
    <property type="entry name" value="P-loop containing nucleoside triphosphate hydrolases"/>
    <property type="match status" value="1"/>
</dbReference>
<keyword evidence="2" id="KW-0547">Nucleotide-binding</keyword>
<evidence type="ECO:0000313" key="5">
    <source>
        <dbReference type="EMBL" id="HED09203.1"/>
    </source>
</evidence>
<comment type="caution">
    <text evidence="5">The sequence shown here is derived from an EMBL/GenBank/DDBJ whole genome shotgun (WGS) entry which is preliminary data.</text>
</comment>
<sequence>MHLQVEKIYKKYNRRYILKNISFTAKQGQSVAITGPNGSGKTTLIKILTQIIRPDKGTLVFYLDNHKLSPENLNRHIGLIGPYLQLYQELTAYENLRFISQLRRVPHAEKRIKELAAAVGLERHIHRAVHTYSSGMKQRLKYLFAIMGDPDFLFVDEPTSNLDKDGISWVYQLLDEWKRDKVLVFATNDEQDLNYADEVVTVVA</sequence>
<feature type="domain" description="ABC transporter" evidence="4">
    <location>
        <begin position="3"/>
        <end position="203"/>
    </location>
</feature>
<organism evidence="5">
    <name type="scientific">Caldithrix abyssi</name>
    <dbReference type="NCBI Taxonomy" id="187145"/>
    <lineage>
        <taxon>Bacteria</taxon>
        <taxon>Pseudomonadati</taxon>
        <taxon>Calditrichota</taxon>
        <taxon>Calditrichia</taxon>
        <taxon>Calditrichales</taxon>
        <taxon>Calditrichaceae</taxon>
        <taxon>Caldithrix</taxon>
    </lineage>
</organism>
<proteinExistence type="predicted"/>
<accession>A0A7V1LJK5</accession>
<evidence type="ECO:0000256" key="3">
    <source>
        <dbReference type="ARBA" id="ARBA00022840"/>
    </source>
</evidence>
<dbReference type="Gene3D" id="3.40.50.300">
    <property type="entry name" value="P-loop containing nucleotide triphosphate hydrolases"/>
    <property type="match status" value="1"/>
</dbReference>
<dbReference type="PROSITE" id="PS50893">
    <property type="entry name" value="ABC_TRANSPORTER_2"/>
    <property type="match status" value="1"/>
</dbReference>
<dbReference type="AlphaFoldDB" id="A0A7V1LJK5"/>
<dbReference type="PANTHER" id="PTHR42939:SF1">
    <property type="entry name" value="ABC TRANSPORTER ATP-BINDING PROTEIN ALBC-RELATED"/>
    <property type="match status" value="1"/>
</dbReference>
<gene>
    <name evidence="5" type="ORF">ENJ10_00805</name>
</gene>
<evidence type="ECO:0000256" key="2">
    <source>
        <dbReference type="ARBA" id="ARBA00022741"/>
    </source>
</evidence>
<dbReference type="InterPro" id="IPR027417">
    <property type="entry name" value="P-loop_NTPase"/>
</dbReference>
<evidence type="ECO:0000259" key="4">
    <source>
        <dbReference type="PROSITE" id="PS50893"/>
    </source>
</evidence>
<evidence type="ECO:0000256" key="1">
    <source>
        <dbReference type="ARBA" id="ARBA00022448"/>
    </source>
</evidence>
<dbReference type="Pfam" id="PF00005">
    <property type="entry name" value="ABC_tran"/>
    <property type="match status" value="1"/>
</dbReference>
<keyword evidence="1" id="KW-0813">Transport</keyword>
<dbReference type="PANTHER" id="PTHR42939">
    <property type="entry name" value="ABC TRANSPORTER ATP-BINDING PROTEIN ALBC-RELATED"/>
    <property type="match status" value="1"/>
</dbReference>
<protein>
    <submittedName>
        <fullName evidence="5">ABC transporter ATP-binding protein</fullName>
    </submittedName>
</protein>
<dbReference type="EMBL" id="DRLD01000023">
    <property type="protein sequence ID" value="HED09203.1"/>
    <property type="molecule type" value="Genomic_DNA"/>
</dbReference>
<dbReference type="Proteomes" id="UP000886005">
    <property type="component" value="Unassembled WGS sequence"/>
</dbReference>
<dbReference type="GO" id="GO:0016887">
    <property type="term" value="F:ATP hydrolysis activity"/>
    <property type="evidence" value="ECO:0007669"/>
    <property type="project" value="InterPro"/>
</dbReference>
<dbReference type="GO" id="GO:0005524">
    <property type="term" value="F:ATP binding"/>
    <property type="evidence" value="ECO:0007669"/>
    <property type="project" value="UniProtKB-KW"/>
</dbReference>
<keyword evidence="3 5" id="KW-0067">ATP-binding</keyword>
<dbReference type="InterPro" id="IPR003439">
    <property type="entry name" value="ABC_transporter-like_ATP-bd"/>
</dbReference>
<dbReference type="SMART" id="SM00382">
    <property type="entry name" value="AAA"/>
    <property type="match status" value="1"/>
</dbReference>
<name>A0A7V1LJK5_CALAY</name>
<dbReference type="InterPro" id="IPR051782">
    <property type="entry name" value="ABC_Transporter_VariousFunc"/>
</dbReference>
<dbReference type="InterPro" id="IPR003593">
    <property type="entry name" value="AAA+_ATPase"/>
</dbReference>
<reference evidence="5" key="1">
    <citation type="journal article" date="2020" name="mSystems">
        <title>Genome- and Community-Level Interaction Insights into Carbon Utilization and Element Cycling Functions of Hydrothermarchaeota in Hydrothermal Sediment.</title>
        <authorList>
            <person name="Zhou Z."/>
            <person name="Liu Y."/>
            <person name="Xu W."/>
            <person name="Pan J."/>
            <person name="Luo Z.H."/>
            <person name="Li M."/>
        </authorList>
    </citation>
    <scope>NUCLEOTIDE SEQUENCE [LARGE SCALE GENOMIC DNA]</scope>
    <source>
        <strain evidence="5">HyVt-456</strain>
    </source>
</reference>